<dbReference type="GO" id="GO:0042626">
    <property type="term" value="F:ATPase-coupled transmembrane transporter activity"/>
    <property type="evidence" value="ECO:0007669"/>
    <property type="project" value="TreeGrafter"/>
</dbReference>
<dbReference type="PROSITE" id="PS50893">
    <property type="entry name" value="ABC_TRANSPORTER_2"/>
    <property type="match status" value="1"/>
</dbReference>
<dbReference type="Proteomes" id="UP000515873">
    <property type="component" value="Chromosome"/>
</dbReference>
<dbReference type="InterPro" id="IPR003593">
    <property type="entry name" value="AAA+_ATPase"/>
</dbReference>
<dbReference type="Gene3D" id="3.40.50.300">
    <property type="entry name" value="P-loop containing nucleotide triphosphate hydrolases"/>
    <property type="match status" value="1"/>
</dbReference>
<evidence type="ECO:0000256" key="1">
    <source>
        <dbReference type="ARBA" id="ARBA00022448"/>
    </source>
</evidence>
<feature type="domain" description="ABC transporter" evidence="4">
    <location>
        <begin position="14"/>
        <end position="258"/>
    </location>
</feature>
<accession>A0A7G8QAB9</accession>
<reference evidence="5 6" key="1">
    <citation type="submission" date="2020-08" db="EMBL/GenBank/DDBJ databases">
        <title>Dyella sp. G9 isolated from forest soil.</title>
        <authorList>
            <person name="Fu J."/>
            <person name="Qiu L."/>
        </authorList>
    </citation>
    <scope>NUCLEOTIDE SEQUENCE [LARGE SCALE GENOMIC DNA]</scope>
    <source>
        <strain evidence="5 6">G9</strain>
    </source>
</reference>
<gene>
    <name evidence="5" type="ORF">H8F01_06915</name>
</gene>
<dbReference type="KEGG" id="dtl:H8F01_06915"/>
<evidence type="ECO:0000313" key="5">
    <source>
        <dbReference type="EMBL" id="QNK03727.1"/>
    </source>
</evidence>
<keyword evidence="1" id="KW-0813">Transport</keyword>
<dbReference type="PANTHER" id="PTHR43553:SF3">
    <property type="entry name" value="ABC TRANSPORTER ATP-BINDING PROTEIN MODF"/>
    <property type="match status" value="1"/>
</dbReference>
<keyword evidence="2" id="KW-0547">Nucleotide-binding</keyword>
<dbReference type="SUPFAM" id="SSF52540">
    <property type="entry name" value="P-loop containing nucleoside triphosphate hydrolases"/>
    <property type="match status" value="1"/>
</dbReference>
<dbReference type="InterPro" id="IPR003439">
    <property type="entry name" value="ABC_transporter-like_ATP-bd"/>
</dbReference>
<dbReference type="GO" id="GO:0016887">
    <property type="term" value="F:ATP hydrolysis activity"/>
    <property type="evidence" value="ECO:0007669"/>
    <property type="project" value="InterPro"/>
</dbReference>
<dbReference type="InterPro" id="IPR027417">
    <property type="entry name" value="P-loop_NTPase"/>
</dbReference>
<keyword evidence="6" id="KW-1185">Reference proteome</keyword>
<dbReference type="SMART" id="SM00382">
    <property type="entry name" value="AAA"/>
    <property type="match status" value="1"/>
</dbReference>
<proteinExistence type="predicted"/>
<dbReference type="InterPro" id="IPR050095">
    <property type="entry name" value="ECF_ABC_transporter_ATP-bd"/>
</dbReference>
<dbReference type="GO" id="GO:0043190">
    <property type="term" value="C:ATP-binding cassette (ABC) transporter complex"/>
    <property type="evidence" value="ECO:0007669"/>
    <property type="project" value="TreeGrafter"/>
</dbReference>
<evidence type="ECO:0000256" key="2">
    <source>
        <dbReference type="ARBA" id="ARBA00022741"/>
    </source>
</evidence>
<dbReference type="PANTHER" id="PTHR43553">
    <property type="entry name" value="HEAVY METAL TRANSPORTER"/>
    <property type="match status" value="1"/>
</dbReference>
<sequence>MNAHHDELATAPLLDIDDASVMRGDRLILDSFSLRIDAGQHTAILGANGAGKSTLVRLITRELYPLARRDGRASMHVFGRERWHVSDLRGLLGIVSPSLQHDCTTDATLEVAEAVLSSFFAAQRLGLNHHVTAAMRERADEALEQAGATHLLGRTMASLSTGEARRVLIARALVHRPRALLLDEPCAGLDMASRRRFLENLRGLARHGTTLLLVTHHVEEILPEIQQVVLLRDGQLLRQGSKNDVLTGPLLSETFGMPVCVERHGDYFSAAIA</sequence>
<name>A0A7G8QAB9_9GAMM</name>
<evidence type="ECO:0000256" key="3">
    <source>
        <dbReference type="ARBA" id="ARBA00022840"/>
    </source>
</evidence>
<dbReference type="GO" id="GO:0005524">
    <property type="term" value="F:ATP binding"/>
    <property type="evidence" value="ECO:0007669"/>
    <property type="project" value="UniProtKB-KW"/>
</dbReference>
<evidence type="ECO:0000313" key="6">
    <source>
        <dbReference type="Proteomes" id="UP000515873"/>
    </source>
</evidence>
<organism evidence="5 6">
    <name type="scientific">Dyella telluris</name>
    <dbReference type="NCBI Taxonomy" id="2763498"/>
    <lineage>
        <taxon>Bacteria</taxon>
        <taxon>Pseudomonadati</taxon>
        <taxon>Pseudomonadota</taxon>
        <taxon>Gammaproteobacteria</taxon>
        <taxon>Lysobacterales</taxon>
        <taxon>Rhodanobacteraceae</taxon>
        <taxon>Dyella</taxon>
    </lineage>
</organism>
<protein>
    <submittedName>
        <fullName evidence="5">ATP-binding cassette domain-containing protein</fullName>
    </submittedName>
</protein>
<evidence type="ECO:0000259" key="4">
    <source>
        <dbReference type="PROSITE" id="PS50893"/>
    </source>
</evidence>
<dbReference type="RefSeq" id="WP_187059193.1">
    <property type="nucleotide sequence ID" value="NZ_CP060412.1"/>
</dbReference>
<keyword evidence="3 5" id="KW-0067">ATP-binding</keyword>
<dbReference type="EMBL" id="CP060412">
    <property type="protein sequence ID" value="QNK03727.1"/>
    <property type="molecule type" value="Genomic_DNA"/>
</dbReference>
<dbReference type="AlphaFoldDB" id="A0A7G8QAB9"/>
<dbReference type="Pfam" id="PF00005">
    <property type="entry name" value="ABC_tran"/>
    <property type="match status" value="1"/>
</dbReference>